<dbReference type="Gene3D" id="3.30.530.20">
    <property type="match status" value="1"/>
</dbReference>
<dbReference type="SUPFAM" id="SSF50729">
    <property type="entry name" value="PH domain-like"/>
    <property type="match status" value="1"/>
</dbReference>
<dbReference type="PANTHER" id="PTHR19308">
    <property type="entry name" value="PHOSPHATIDYLCHOLINE TRANSFER PROTEIN"/>
    <property type="match status" value="1"/>
</dbReference>
<dbReference type="AlphaFoldDB" id="A0A5A9PB78"/>
<comment type="subcellular location">
    <subcellularLocation>
        <location evidence="3">Cytoplasm</location>
    </subcellularLocation>
    <subcellularLocation>
        <location evidence="2">Endoplasmic reticulum</location>
    </subcellularLocation>
    <subcellularLocation>
        <location evidence="4">Golgi apparatus</location>
    </subcellularLocation>
</comment>
<evidence type="ECO:0000256" key="1">
    <source>
        <dbReference type="ARBA" id="ARBA00000074"/>
    </source>
</evidence>
<evidence type="ECO:0000256" key="10">
    <source>
        <dbReference type="ARBA" id="ARBA00023054"/>
    </source>
</evidence>
<keyword evidence="8" id="KW-0256">Endoplasmic reticulum</keyword>
<dbReference type="InterPro" id="IPR041952">
    <property type="entry name" value="STARD11_START"/>
</dbReference>
<dbReference type="InterPro" id="IPR023393">
    <property type="entry name" value="START-like_dom_sf"/>
</dbReference>
<feature type="coiled-coil region" evidence="13">
    <location>
        <begin position="283"/>
        <end position="310"/>
    </location>
</feature>
<evidence type="ECO:0000256" key="6">
    <source>
        <dbReference type="ARBA" id="ARBA00022448"/>
    </source>
</evidence>
<keyword evidence="16" id="KW-0176">Collagen</keyword>
<feature type="domain" description="START" evidence="15">
    <location>
        <begin position="428"/>
        <end position="631"/>
    </location>
</feature>
<evidence type="ECO:0000256" key="5">
    <source>
        <dbReference type="ARBA" id="ARBA00021440"/>
    </source>
</evidence>
<dbReference type="GO" id="GO:0005581">
    <property type="term" value="C:collagen trimer"/>
    <property type="evidence" value="ECO:0007669"/>
    <property type="project" value="UniProtKB-KW"/>
</dbReference>
<feature type="region of interest" description="Disordered" evidence="14">
    <location>
        <begin position="1"/>
        <end position="59"/>
    </location>
</feature>
<reference evidence="16 17" key="1">
    <citation type="journal article" date="2019" name="Mol. Ecol. Resour.">
        <title>Chromosome-level genome assembly of Triplophysa tibetana, a fish adapted to the harsh high-altitude environment of the Tibetan Plateau.</title>
        <authorList>
            <person name="Yang X."/>
            <person name="Liu H."/>
            <person name="Ma Z."/>
            <person name="Zou Y."/>
            <person name="Zou M."/>
            <person name="Mao Y."/>
            <person name="Li X."/>
            <person name="Wang H."/>
            <person name="Chen T."/>
            <person name="Wang W."/>
            <person name="Yang R."/>
        </authorList>
    </citation>
    <scope>NUCLEOTIDE SEQUENCE [LARGE SCALE GENOMIC DNA]</scope>
    <source>
        <strain evidence="16">TTIB1903HZAU</strain>
        <tissue evidence="16">Muscle</tissue>
    </source>
</reference>
<dbReference type="GO" id="GO:0005794">
    <property type="term" value="C:Golgi apparatus"/>
    <property type="evidence" value="ECO:0007669"/>
    <property type="project" value="UniProtKB-SubCell"/>
</dbReference>
<dbReference type="PANTHER" id="PTHR19308:SF53">
    <property type="entry name" value="CERAMIDE TRANSFER PROTEIN"/>
    <property type="match status" value="1"/>
</dbReference>
<evidence type="ECO:0000256" key="13">
    <source>
        <dbReference type="SAM" id="Coils"/>
    </source>
</evidence>
<keyword evidence="10 13" id="KW-0175">Coiled coil</keyword>
<dbReference type="InterPro" id="IPR051213">
    <property type="entry name" value="START_lipid_transfer"/>
</dbReference>
<keyword evidence="6" id="KW-0813">Transport</keyword>
<evidence type="ECO:0000259" key="15">
    <source>
        <dbReference type="PROSITE" id="PS50848"/>
    </source>
</evidence>
<evidence type="ECO:0000256" key="12">
    <source>
        <dbReference type="ARBA" id="ARBA00031527"/>
    </source>
</evidence>
<dbReference type="PROSITE" id="PS50848">
    <property type="entry name" value="START"/>
    <property type="match status" value="1"/>
</dbReference>
<evidence type="ECO:0000256" key="3">
    <source>
        <dbReference type="ARBA" id="ARBA00004496"/>
    </source>
</evidence>
<keyword evidence="7" id="KW-0963">Cytoplasm</keyword>
<dbReference type="GO" id="GO:0035621">
    <property type="term" value="P:ER to Golgi ceramide transport"/>
    <property type="evidence" value="ECO:0007669"/>
    <property type="project" value="TreeGrafter"/>
</dbReference>
<organism evidence="16 17">
    <name type="scientific">Triplophysa tibetana</name>
    <dbReference type="NCBI Taxonomy" id="1572043"/>
    <lineage>
        <taxon>Eukaryota</taxon>
        <taxon>Metazoa</taxon>
        <taxon>Chordata</taxon>
        <taxon>Craniata</taxon>
        <taxon>Vertebrata</taxon>
        <taxon>Euteleostomi</taxon>
        <taxon>Actinopterygii</taxon>
        <taxon>Neopterygii</taxon>
        <taxon>Teleostei</taxon>
        <taxon>Ostariophysi</taxon>
        <taxon>Cypriniformes</taxon>
        <taxon>Nemacheilidae</taxon>
        <taxon>Triplophysa</taxon>
    </lineage>
</organism>
<gene>
    <name evidence="16" type="ORF">E1301_Tti020896</name>
</gene>
<comment type="catalytic activity">
    <reaction evidence="1">
        <text>N-hexadecanoylsphing-4-enine(in) = N-hexadecanoylsphing-4-enine(out)</text>
        <dbReference type="Rhea" id="RHEA:45720"/>
        <dbReference type="ChEBI" id="CHEBI:72959"/>
    </reaction>
</comment>
<dbReference type="SMART" id="SM00234">
    <property type="entry name" value="START"/>
    <property type="match status" value="1"/>
</dbReference>
<dbReference type="InterPro" id="IPR001849">
    <property type="entry name" value="PH_domain"/>
</dbReference>
<dbReference type="InterPro" id="IPR002913">
    <property type="entry name" value="START_lipid-bd_dom"/>
</dbReference>
<keyword evidence="17" id="KW-1185">Reference proteome</keyword>
<name>A0A5A9PB78_9TELE</name>
<dbReference type="Pfam" id="PF01852">
    <property type="entry name" value="START"/>
    <property type="match status" value="1"/>
</dbReference>
<sequence length="637" mass="72335">MHTRPRSPEKERETIERSSIGLVMNSSPLQNGRLLPDSQSWNSSGSDEDLDAEPGPGPHGGFVEFSGVLSKWTNYIHGWQDRWVVLKNNTLSYYKSQDEREYGCRGSLCLSKAVITAESGYGSETSLRRHGSMLSLTSATSSYSATSTSSFKKGHSLREKLSEMETFRDILCRQVDTLQKYFDGCADAENKDELQRDKIVEDDEDDFPTTRSDEEILHNNNGSKEKQRNMNYYTFLSSSVFQCLSHKGINGIDFKGEAITFKATTAGILATLSHCIDLMVKREDNWQKRLDKEMEKRRRVEEAYKSALSELKKKSHFGGPDYEEGPNSLINEDEFFDAVEAALDRQDKIEEQTQCEKSRIQRNSSLSPVDVYSTVGSHRFSEKPPSPPPSPSSSAVVFTPLHEHRFSAEVEEMVRNHITYSLQDVGGDANWQLVVEEGEMKVYRREVEENGIVLDPLKATHSVKGVTGHEVCHYFWDTDVRNDWETTVENFNIVETLSENAVIVYQTHKRVWPASQRDVLYLSAIRKILANNENDPDTWIVCNFSVDHEKAQQNNRCVRAKINIAMICQTLVSPPEGDKEISRDNILCKITYVANVNPGGWAPASVLRAVAKREYPKFLKRFTTYVQEKTAAKPILF</sequence>
<dbReference type="CDD" id="cd08872">
    <property type="entry name" value="START_STARD11-like"/>
    <property type="match status" value="1"/>
</dbReference>
<protein>
    <recommendedName>
        <fullName evidence="5">Ceramide transfer protein</fullName>
    </recommendedName>
    <alternativeName>
        <fullName evidence="12">Collagen type IV alpha-3-binding protein</fullName>
    </alternativeName>
</protein>
<evidence type="ECO:0000313" key="17">
    <source>
        <dbReference type="Proteomes" id="UP000324632"/>
    </source>
</evidence>
<dbReference type="GO" id="GO:0008289">
    <property type="term" value="F:lipid binding"/>
    <property type="evidence" value="ECO:0007669"/>
    <property type="project" value="InterPro"/>
</dbReference>
<evidence type="ECO:0000256" key="11">
    <source>
        <dbReference type="ARBA" id="ARBA00023055"/>
    </source>
</evidence>
<evidence type="ECO:0000256" key="2">
    <source>
        <dbReference type="ARBA" id="ARBA00004240"/>
    </source>
</evidence>
<feature type="compositionally biased region" description="Basic and acidic residues" evidence="14">
    <location>
        <begin position="1"/>
        <end position="16"/>
    </location>
</feature>
<dbReference type="EMBL" id="SOYY01000006">
    <property type="protein sequence ID" value="KAA0719694.1"/>
    <property type="molecule type" value="Genomic_DNA"/>
</dbReference>
<dbReference type="SMART" id="SM00233">
    <property type="entry name" value="PH"/>
    <property type="match status" value="1"/>
</dbReference>
<accession>A0A5A9PB78</accession>
<dbReference type="SUPFAM" id="SSF55961">
    <property type="entry name" value="Bet v1-like"/>
    <property type="match status" value="1"/>
</dbReference>
<dbReference type="GO" id="GO:0005783">
    <property type="term" value="C:endoplasmic reticulum"/>
    <property type="evidence" value="ECO:0007669"/>
    <property type="project" value="UniProtKB-SubCell"/>
</dbReference>
<evidence type="ECO:0000256" key="8">
    <source>
        <dbReference type="ARBA" id="ARBA00022824"/>
    </source>
</evidence>
<proteinExistence type="predicted"/>
<dbReference type="Proteomes" id="UP000324632">
    <property type="component" value="Chromosome 6"/>
</dbReference>
<dbReference type="FunFam" id="3.30.530.20:FF:000003">
    <property type="entry name" value="Collagen type IV alpha-3-binding protein-like protein"/>
    <property type="match status" value="1"/>
</dbReference>
<dbReference type="Pfam" id="PF00169">
    <property type="entry name" value="PH"/>
    <property type="match status" value="1"/>
</dbReference>
<comment type="caution">
    <text evidence="16">The sequence shown here is derived from an EMBL/GenBank/DDBJ whole genome shotgun (WGS) entry which is preliminary data.</text>
</comment>
<dbReference type="InterPro" id="IPR011993">
    <property type="entry name" value="PH-like_dom_sf"/>
</dbReference>
<evidence type="ECO:0000256" key="4">
    <source>
        <dbReference type="ARBA" id="ARBA00004555"/>
    </source>
</evidence>
<keyword evidence="11" id="KW-0445">Lipid transport</keyword>
<dbReference type="Gene3D" id="2.30.29.30">
    <property type="entry name" value="Pleckstrin-homology domain (PH domain)/Phosphotyrosine-binding domain (PTB)"/>
    <property type="match status" value="1"/>
</dbReference>
<evidence type="ECO:0000256" key="7">
    <source>
        <dbReference type="ARBA" id="ARBA00022490"/>
    </source>
</evidence>
<keyword evidence="9" id="KW-0333">Golgi apparatus</keyword>
<evidence type="ECO:0000313" key="16">
    <source>
        <dbReference type="EMBL" id="KAA0719694.1"/>
    </source>
</evidence>
<evidence type="ECO:0000256" key="9">
    <source>
        <dbReference type="ARBA" id="ARBA00023034"/>
    </source>
</evidence>
<evidence type="ECO:0000256" key="14">
    <source>
        <dbReference type="SAM" id="MobiDB-lite"/>
    </source>
</evidence>